<dbReference type="Proteomes" id="UP001165122">
    <property type="component" value="Unassembled WGS sequence"/>
</dbReference>
<dbReference type="AlphaFoldDB" id="A0A9W7C1S9"/>
<name>A0A9W7C1S9_9STRA</name>
<feature type="compositionally biased region" description="Polar residues" evidence="1">
    <location>
        <begin position="27"/>
        <end position="47"/>
    </location>
</feature>
<proteinExistence type="predicted"/>
<reference evidence="3" key="1">
    <citation type="journal article" date="2023" name="Commun. Biol.">
        <title>Genome analysis of Parmales, the sister group of diatoms, reveals the evolutionary specialization of diatoms from phago-mixotrophs to photoautotrophs.</title>
        <authorList>
            <person name="Ban H."/>
            <person name="Sato S."/>
            <person name="Yoshikawa S."/>
            <person name="Yamada K."/>
            <person name="Nakamura Y."/>
            <person name="Ichinomiya M."/>
            <person name="Sato N."/>
            <person name="Blanc-Mathieu R."/>
            <person name="Endo H."/>
            <person name="Kuwata A."/>
            <person name="Ogata H."/>
        </authorList>
    </citation>
    <scope>NUCLEOTIDE SEQUENCE [LARGE SCALE GENOMIC DNA]</scope>
    <source>
        <strain evidence="3">NIES 3700</strain>
    </source>
</reference>
<gene>
    <name evidence="2" type="ORF">TrLO_g8493</name>
</gene>
<evidence type="ECO:0000313" key="3">
    <source>
        <dbReference type="Proteomes" id="UP001165122"/>
    </source>
</evidence>
<sequence length="403" mass="43951">MATVVKIHSTPSFSAFTAISSTFGSRDPSSSRSEIDLSTSKSDGSANSSDLRRIDLLDLIISHEKKTPALIALRSKIITSLETHGYILLTYPKSLSSSSSSSSTLSSIHSIILKSLLRTITSINDLIMSSSTISSKTSPWPPSLCPLTAGSVYFNENNTPMYKLGYDDGTGGTNDASNDRDPIREYYRVCSGDVEGCGGFINGDEEGTVRILNMCRYICDVLLKTTFHPTAVPLRHANSSIKSWVDPSKILKKIGENGRDDYSILYGMNYFNTNEAVGYAKEQGNVGGDGRLLNLKEHVDPSLWVLEPVLGEGVGGLEVFDELRKEWILCDGVKSKLNGVLGEGEAGMVAFVGKGFVKSYEKGVGKGEKEIKPTLHRVVAPAEDEIGRERRSVIFEQKYGEYM</sequence>
<evidence type="ECO:0000313" key="2">
    <source>
        <dbReference type="EMBL" id="GMI00663.1"/>
    </source>
</evidence>
<keyword evidence="3" id="KW-1185">Reference proteome</keyword>
<comment type="caution">
    <text evidence="2">The sequence shown here is derived from an EMBL/GenBank/DDBJ whole genome shotgun (WGS) entry which is preliminary data.</text>
</comment>
<protein>
    <submittedName>
        <fullName evidence="2">Uncharacterized protein</fullName>
    </submittedName>
</protein>
<dbReference type="OrthoDB" id="46333at2759"/>
<organism evidence="2 3">
    <name type="scientific">Triparma laevis f. longispina</name>
    <dbReference type="NCBI Taxonomy" id="1714387"/>
    <lineage>
        <taxon>Eukaryota</taxon>
        <taxon>Sar</taxon>
        <taxon>Stramenopiles</taxon>
        <taxon>Ochrophyta</taxon>
        <taxon>Bolidophyceae</taxon>
        <taxon>Parmales</taxon>
        <taxon>Triparmaceae</taxon>
        <taxon>Triparma</taxon>
    </lineage>
</organism>
<feature type="region of interest" description="Disordered" evidence="1">
    <location>
        <begin position="22"/>
        <end position="48"/>
    </location>
</feature>
<dbReference type="EMBL" id="BRXW01000025">
    <property type="protein sequence ID" value="GMI00663.1"/>
    <property type="molecule type" value="Genomic_DNA"/>
</dbReference>
<evidence type="ECO:0000256" key="1">
    <source>
        <dbReference type="SAM" id="MobiDB-lite"/>
    </source>
</evidence>
<accession>A0A9W7C1S9</accession>